<keyword evidence="1 3" id="KW-0732">Signal</keyword>
<protein>
    <submittedName>
        <fullName evidence="5">Tetratricopeptide repeat protein</fullName>
    </submittedName>
</protein>
<evidence type="ECO:0000313" key="5">
    <source>
        <dbReference type="EMBL" id="RXH54350.1"/>
    </source>
</evidence>
<evidence type="ECO:0000256" key="2">
    <source>
        <dbReference type="SAM" id="MobiDB-lite"/>
    </source>
</evidence>
<feature type="region of interest" description="Disordered" evidence="2">
    <location>
        <begin position="355"/>
        <end position="382"/>
    </location>
</feature>
<dbReference type="Proteomes" id="UP000289437">
    <property type="component" value="Unassembled WGS sequence"/>
</dbReference>
<dbReference type="InterPro" id="IPR023155">
    <property type="entry name" value="Cyt_c-552/4"/>
</dbReference>
<feature type="signal peptide" evidence="3">
    <location>
        <begin position="1"/>
        <end position="29"/>
    </location>
</feature>
<dbReference type="Gene3D" id="1.25.40.10">
    <property type="entry name" value="Tetratricopeptide repeat domain"/>
    <property type="match status" value="1"/>
</dbReference>
<dbReference type="Pfam" id="PF13435">
    <property type="entry name" value="Cytochrome_C554"/>
    <property type="match status" value="1"/>
</dbReference>
<dbReference type="AlphaFoldDB" id="A0A4Q0SWM6"/>
<dbReference type="PANTHER" id="PTHR35038">
    <property type="entry name" value="DISSIMILATORY SULFITE REDUCTASE SIRA"/>
    <property type="match status" value="1"/>
</dbReference>
<evidence type="ECO:0000256" key="3">
    <source>
        <dbReference type="SAM" id="SignalP"/>
    </source>
</evidence>
<name>A0A4Q0SWM6_9BACT</name>
<dbReference type="InterPro" id="IPR051829">
    <property type="entry name" value="Multiheme_Cytochr_ET"/>
</dbReference>
<sequence length="556" mass="60135">MKPPTRTRIPALILASLLCALFIPASRQAAESPAKTHPLADPDKACAQCHEAIYEHYEKTSMARGSGLATEGLLPGELHHKASGSDYRVFLRDSDAWMSYSESSTGAQGERRLLYFIGSGRHGRTYLYQLEGQWFELPINFYTRRSTWDMAPAYDKATTIPAPPPTDANCLHCHATQVQQPLPTARNRYADAPFVQGGVGCSACHGDPSQHLAQHGHGPILNPAKLSPAKRDSTCLQCHLEGDAVVYRPGKSLAQFQPGEELSATALYFVRASQQAGGGRASSQYEALLRSACKRAVGDALTCTTCHDPHSSPAAAERVSFFRSKCLNCHAAQAADHHPEQQDCATCHMPTRNTSDISHEQSTDHNIQARPSAPSLLKSDDLVPVGPAKPTDREYGLAYAQLARRGNRAAGERALALLTKAQQSGANDAQVDLQLAFLQQISQHPVQARANYEAALQQDPYDPTSLANLAVIDASSNRVEEAVVLLKKLVSADPSQTPAGLNLAFIECRLGRKQEALAVLHRMVEFNPGDVQVHIFLSTGAYAGQHCPLTGNGSTE</sequence>
<dbReference type="OrthoDB" id="9814800at2"/>
<dbReference type="RefSeq" id="WP_128915249.1">
    <property type="nucleotide sequence ID" value="NZ_RDSM01000004.1"/>
</dbReference>
<dbReference type="PANTHER" id="PTHR35038:SF8">
    <property type="entry name" value="C-TYPE POLYHEME CYTOCHROME OMCC"/>
    <property type="match status" value="1"/>
</dbReference>
<evidence type="ECO:0000313" key="6">
    <source>
        <dbReference type="Proteomes" id="UP000289437"/>
    </source>
</evidence>
<keyword evidence="6" id="KW-1185">Reference proteome</keyword>
<reference evidence="5 6" key="1">
    <citation type="submission" date="2018-11" db="EMBL/GenBank/DDBJ databases">
        <authorList>
            <person name="Mardanov A.V."/>
            <person name="Ravin N.V."/>
            <person name="Dedysh S.N."/>
        </authorList>
    </citation>
    <scope>NUCLEOTIDE SEQUENCE [LARGE SCALE GENOMIC DNA]</scope>
    <source>
        <strain evidence="5 6">AF10</strain>
    </source>
</reference>
<dbReference type="CDD" id="cd08168">
    <property type="entry name" value="Cytochrom_C3"/>
    <property type="match status" value="1"/>
</dbReference>
<dbReference type="SUPFAM" id="SSF48452">
    <property type="entry name" value="TPR-like"/>
    <property type="match status" value="1"/>
</dbReference>
<evidence type="ECO:0000259" key="4">
    <source>
        <dbReference type="Pfam" id="PF13435"/>
    </source>
</evidence>
<dbReference type="InterPro" id="IPR011990">
    <property type="entry name" value="TPR-like_helical_dom_sf"/>
</dbReference>
<dbReference type="Gene3D" id="1.10.1130.10">
    <property type="entry name" value="Flavocytochrome C3, Chain A"/>
    <property type="match status" value="1"/>
</dbReference>
<feature type="chain" id="PRO_5020307134" evidence="3">
    <location>
        <begin position="30"/>
        <end position="556"/>
    </location>
</feature>
<dbReference type="SUPFAM" id="SSF48695">
    <property type="entry name" value="Multiheme cytochromes"/>
    <property type="match status" value="1"/>
</dbReference>
<accession>A0A4Q0SWM6</accession>
<dbReference type="InterPro" id="IPR036280">
    <property type="entry name" value="Multihaem_cyt_sf"/>
</dbReference>
<organism evidence="5 6">
    <name type="scientific">Granulicella sibirica</name>
    <dbReference type="NCBI Taxonomy" id="2479048"/>
    <lineage>
        <taxon>Bacteria</taxon>
        <taxon>Pseudomonadati</taxon>
        <taxon>Acidobacteriota</taxon>
        <taxon>Terriglobia</taxon>
        <taxon>Terriglobales</taxon>
        <taxon>Acidobacteriaceae</taxon>
        <taxon>Granulicella</taxon>
    </lineage>
</organism>
<dbReference type="EMBL" id="RDSM01000004">
    <property type="protein sequence ID" value="RXH54350.1"/>
    <property type="molecule type" value="Genomic_DNA"/>
</dbReference>
<feature type="domain" description="Cytochrome c-552/4" evidence="4">
    <location>
        <begin position="165"/>
        <end position="206"/>
    </location>
</feature>
<gene>
    <name evidence="5" type="ORF">GRAN_4646</name>
</gene>
<comment type="caution">
    <text evidence="5">The sequence shown here is derived from an EMBL/GenBank/DDBJ whole genome shotgun (WGS) entry which is preliminary data.</text>
</comment>
<proteinExistence type="predicted"/>
<evidence type="ECO:0000256" key="1">
    <source>
        <dbReference type="ARBA" id="ARBA00022729"/>
    </source>
</evidence>
<reference evidence="6" key="2">
    <citation type="submission" date="2019-02" db="EMBL/GenBank/DDBJ databases">
        <title>Granulicella sibirica sp. nov., a psychrotolerant acidobacterium isolated from an organic soil layer in forested tundra, West Siberia.</title>
        <authorList>
            <person name="Oshkin I.Y."/>
            <person name="Kulichevskaya I.S."/>
            <person name="Rijpstra W.I.C."/>
            <person name="Sinninghe Damste J.S."/>
            <person name="Rakitin A.L."/>
            <person name="Ravin N.V."/>
            <person name="Dedysh S.N."/>
        </authorList>
    </citation>
    <scope>NUCLEOTIDE SEQUENCE [LARGE SCALE GENOMIC DNA]</scope>
    <source>
        <strain evidence="6">AF10</strain>
    </source>
</reference>
<dbReference type="Pfam" id="PF14559">
    <property type="entry name" value="TPR_19"/>
    <property type="match status" value="1"/>
</dbReference>